<reference evidence="2 3" key="1">
    <citation type="submission" date="2016-10" db="EMBL/GenBank/DDBJ databases">
        <authorList>
            <person name="Varghese N."/>
            <person name="Submissions S."/>
        </authorList>
    </citation>
    <scope>NUCLEOTIDE SEQUENCE [LARGE SCALE GENOMIC DNA]</scope>
    <source>
        <strain evidence="2 3">BS3780</strain>
    </source>
</reference>
<name>A0ABY0ZFI0_9PSED</name>
<proteinExistence type="predicted"/>
<dbReference type="EMBL" id="FNTT01000002">
    <property type="protein sequence ID" value="SEE60199.1"/>
    <property type="molecule type" value="Genomic_DNA"/>
</dbReference>
<accession>A0ABY0ZFI0</accession>
<evidence type="ECO:0000313" key="3">
    <source>
        <dbReference type="Proteomes" id="UP000183915"/>
    </source>
</evidence>
<sequence>MATHLQGTEPVIPTTTPHPLAGSLRSEHQSGDHRKSPCGSELAREGARSACLNIECTAVFASKLAPTREWR</sequence>
<protein>
    <submittedName>
        <fullName evidence="2">Uncharacterized protein</fullName>
    </submittedName>
</protein>
<organism evidence="2 3">
    <name type="scientific">Pseudomonas kilonensis</name>
    <dbReference type="NCBI Taxonomy" id="132476"/>
    <lineage>
        <taxon>Bacteria</taxon>
        <taxon>Pseudomonadati</taxon>
        <taxon>Pseudomonadota</taxon>
        <taxon>Gammaproteobacteria</taxon>
        <taxon>Pseudomonadales</taxon>
        <taxon>Pseudomonadaceae</taxon>
        <taxon>Pseudomonas</taxon>
    </lineage>
</organism>
<gene>
    <name evidence="2" type="ORF">SAMN04490188_4647</name>
</gene>
<comment type="caution">
    <text evidence="2">The sequence shown here is derived from an EMBL/GenBank/DDBJ whole genome shotgun (WGS) entry which is preliminary data.</text>
</comment>
<evidence type="ECO:0000256" key="1">
    <source>
        <dbReference type="SAM" id="MobiDB-lite"/>
    </source>
</evidence>
<feature type="compositionally biased region" description="Basic and acidic residues" evidence="1">
    <location>
        <begin position="25"/>
        <end position="35"/>
    </location>
</feature>
<keyword evidence="3" id="KW-1185">Reference proteome</keyword>
<dbReference type="Proteomes" id="UP000183915">
    <property type="component" value="Unassembled WGS sequence"/>
</dbReference>
<evidence type="ECO:0000313" key="2">
    <source>
        <dbReference type="EMBL" id="SEE60199.1"/>
    </source>
</evidence>
<feature type="region of interest" description="Disordered" evidence="1">
    <location>
        <begin position="1"/>
        <end position="41"/>
    </location>
</feature>